<proteinExistence type="predicted"/>
<dbReference type="EMBL" id="JAUSUP010000002">
    <property type="protein sequence ID" value="MDQ0351310.1"/>
    <property type="molecule type" value="Genomic_DNA"/>
</dbReference>
<protein>
    <submittedName>
        <fullName evidence="2">Pilus assembly protein CpaE</fullName>
    </submittedName>
</protein>
<feature type="domain" description="AAA" evidence="1">
    <location>
        <begin position="13"/>
        <end position="179"/>
    </location>
</feature>
<reference evidence="2 3" key="1">
    <citation type="submission" date="2023-07" db="EMBL/GenBank/DDBJ databases">
        <title>Genomic Encyclopedia of Type Strains, Phase IV (KMG-IV): sequencing the most valuable type-strain genomes for metagenomic binning, comparative biology and taxonomic classification.</title>
        <authorList>
            <person name="Goeker M."/>
        </authorList>
    </citation>
    <scope>NUCLEOTIDE SEQUENCE [LARGE SCALE GENOMIC DNA]</scope>
    <source>
        <strain evidence="2 3">DSM 15448</strain>
    </source>
</reference>
<dbReference type="PANTHER" id="PTHR43384:SF13">
    <property type="entry name" value="SLR0110 PROTEIN"/>
    <property type="match status" value="1"/>
</dbReference>
<dbReference type="Proteomes" id="UP001236723">
    <property type="component" value="Unassembled WGS sequence"/>
</dbReference>
<keyword evidence="3" id="KW-1185">Reference proteome</keyword>
<dbReference type="InterPro" id="IPR050625">
    <property type="entry name" value="ParA/MinD_ATPase"/>
</dbReference>
<gene>
    <name evidence="2" type="ORF">J2R98_001124</name>
</gene>
<dbReference type="InterPro" id="IPR027417">
    <property type="entry name" value="P-loop_NTPase"/>
</dbReference>
<dbReference type="Pfam" id="PF13614">
    <property type="entry name" value="AAA_31"/>
    <property type="match status" value="1"/>
</dbReference>
<dbReference type="RefSeq" id="WP_307066943.1">
    <property type="nucleotide sequence ID" value="NZ_JAUSUP010000002.1"/>
</dbReference>
<dbReference type="Gene3D" id="3.40.50.300">
    <property type="entry name" value="P-loop containing nucleotide triphosphate hydrolases"/>
    <property type="match status" value="1"/>
</dbReference>
<comment type="caution">
    <text evidence="2">The sequence shown here is derived from an EMBL/GenBank/DDBJ whole genome shotgun (WGS) entry which is preliminary data.</text>
</comment>
<evidence type="ECO:0000259" key="1">
    <source>
        <dbReference type="Pfam" id="PF13614"/>
    </source>
</evidence>
<name>A0ABU0DT03_9BACI</name>
<dbReference type="InterPro" id="IPR025669">
    <property type="entry name" value="AAA_dom"/>
</dbReference>
<organism evidence="2 3">
    <name type="scientific">Alkalibacillus filiformis</name>
    <dbReference type="NCBI Taxonomy" id="200990"/>
    <lineage>
        <taxon>Bacteria</taxon>
        <taxon>Bacillati</taxon>
        <taxon>Bacillota</taxon>
        <taxon>Bacilli</taxon>
        <taxon>Bacillales</taxon>
        <taxon>Bacillaceae</taxon>
        <taxon>Alkalibacillus</taxon>
    </lineage>
</organism>
<dbReference type="SUPFAM" id="SSF52540">
    <property type="entry name" value="P-loop containing nucleoside triphosphate hydrolases"/>
    <property type="match status" value="1"/>
</dbReference>
<evidence type="ECO:0000313" key="2">
    <source>
        <dbReference type="EMBL" id="MDQ0351310.1"/>
    </source>
</evidence>
<evidence type="ECO:0000313" key="3">
    <source>
        <dbReference type="Proteomes" id="UP001236723"/>
    </source>
</evidence>
<accession>A0ABU0DT03</accession>
<sequence length="270" mass="29782">MPHETERIHKQGEVISICSAKGGIGKTFMAVNLAVALNKKNVDVCVLDGDFQFGDIGLAFDVKPPLTIKDLAEEINQLDSYNLGNYIAKHQSGVDLLLAPEQPQYAELVTTEVIEKLMPLLKEQYDYIIVDAGQGLTGQMVDLIENADRILTVSTLEVASLRHTKKLLETIEQLGLGERTELVINRHNMESLIKADEVPEMLKVESAYYIPNNFKIAAQSLNLGVPVAVSHSKSDVSKSIFKLAQSLTVTDRTKSEKKKSSLLSKVFSKS</sequence>
<dbReference type="PANTHER" id="PTHR43384">
    <property type="entry name" value="SEPTUM SITE-DETERMINING PROTEIN MIND HOMOLOG, CHLOROPLASTIC-RELATED"/>
    <property type="match status" value="1"/>
</dbReference>